<proteinExistence type="predicted"/>
<feature type="chain" id="PRO_5047018545" evidence="1">
    <location>
        <begin position="22"/>
        <end position="427"/>
    </location>
</feature>
<evidence type="ECO:0000313" key="4">
    <source>
        <dbReference type="Proteomes" id="UP001205560"/>
    </source>
</evidence>
<gene>
    <name evidence="3" type="ORF">NX782_03275</name>
</gene>
<sequence>MKTALRTLAAGFVLTSALCHAGAAEPLPVTTPADQGVSSQRLERLHDFLDQRTRRGDYLGAVALIARNGRIVDWRAWGWRDLARTGQMPRDAIFRIYSMTKTVTAVAVMTLMEEGKLSLDDPVGKYLPAYAKARIFTSGSVDMPQTRPTARPLTIRHLLTHTPGFAVYGQDGDPATELFKRAHVEASTDLEDYAARLAPLPLAHEPGAEFHYDGVPIQLLGRLVEVVSGMRFDRYLQQRIFSPLRMDDTGFEVPQAKRARIADMTTTDRDGKLAAPAPGSVSAAGERTNPWFSGAGGLYSTAGDYVRFAQMLLNGGSLDGVSILGRKTVEFMMSNQLTQLEGGLKEFSPGEGFGLGGSVVLDPARRGRLGSIGQYGWSGAAGTYYTIDRNEKLVAILMTQHLPQGLPHDPPKLAVPFYNLVYQSLVQ</sequence>
<feature type="signal peptide" evidence="1">
    <location>
        <begin position="1"/>
        <end position="21"/>
    </location>
</feature>
<evidence type="ECO:0000313" key="3">
    <source>
        <dbReference type="EMBL" id="MCS0588222.1"/>
    </source>
</evidence>
<dbReference type="Pfam" id="PF00144">
    <property type="entry name" value="Beta-lactamase"/>
    <property type="match status" value="1"/>
</dbReference>
<organism evidence="3 4">
    <name type="scientific">Massilia norwichensis</name>
    <dbReference type="NCBI Taxonomy" id="1442366"/>
    <lineage>
        <taxon>Bacteria</taxon>
        <taxon>Pseudomonadati</taxon>
        <taxon>Pseudomonadota</taxon>
        <taxon>Betaproteobacteria</taxon>
        <taxon>Burkholderiales</taxon>
        <taxon>Oxalobacteraceae</taxon>
        <taxon>Telluria group</taxon>
        <taxon>Massilia</taxon>
    </lineage>
</organism>
<accession>A0ABT2A2C1</accession>
<dbReference type="SUPFAM" id="SSF56601">
    <property type="entry name" value="beta-lactamase/transpeptidase-like"/>
    <property type="match status" value="1"/>
</dbReference>
<dbReference type="InterPro" id="IPR012338">
    <property type="entry name" value="Beta-lactam/transpept-like"/>
</dbReference>
<reference evidence="3 4" key="1">
    <citation type="submission" date="2022-08" db="EMBL/GenBank/DDBJ databases">
        <title>Reclassification of Massilia species as members of the genera Telluria, Duganella, Pseudoduganella, Mokoshia gen. nov. and Zemynaea gen. nov. using orthogonal and non-orthogonal genome-based approaches.</title>
        <authorList>
            <person name="Bowman J.P."/>
        </authorList>
    </citation>
    <scope>NUCLEOTIDE SEQUENCE [LARGE SCALE GENOMIC DNA]</scope>
    <source>
        <strain evidence="3 4">LMG 28164</strain>
    </source>
</reference>
<dbReference type="Gene3D" id="3.40.710.10">
    <property type="entry name" value="DD-peptidase/beta-lactamase superfamily"/>
    <property type="match status" value="1"/>
</dbReference>
<evidence type="ECO:0000259" key="2">
    <source>
        <dbReference type="Pfam" id="PF00144"/>
    </source>
</evidence>
<dbReference type="EMBL" id="JANUGX010000002">
    <property type="protein sequence ID" value="MCS0588222.1"/>
    <property type="molecule type" value="Genomic_DNA"/>
</dbReference>
<evidence type="ECO:0000256" key="1">
    <source>
        <dbReference type="SAM" id="SignalP"/>
    </source>
</evidence>
<dbReference type="RefSeq" id="WP_258844046.1">
    <property type="nucleotide sequence ID" value="NZ_JANUGX010000002.1"/>
</dbReference>
<dbReference type="PANTHER" id="PTHR43283:SF3">
    <property type="entry name" value="BETA-LACTAMASE FAMILY PROTEIN (AFU_ORTHOLOGUE AFUA_5G07500)"/>
    <property type="match status" value="1"/>
</dbReference>
<name>A0ABT2A2C1_9BURK</name>
<keyword evidence="1" id="KW-0732">Signal</keyword>
<protein>
    <submittedName>
        <fullName evidence="3">Beta-lactamase family protein</fullName>
    </submittedName>
</protein>
<dbReference type="PANTHER" id="PTHR43283">
    <property type="entry name" value="BETA-LACTAMASE-RELATED"/>
    <property type="match status" value="1"/>
</dbReference>
<dbReference type="InterPro" id="IPR050789">
    <property type="entry name" value="Diverse_Enzym_Activities"/>
</dbReference>
<comment type="caution">
    <text evidence="3">The sequence shown here is derived from an EMBL/GenBank/DDBJ whole genome shotgun (WGS) entry which is preliminary data.</text>
</comment>
<feature type="domain" description="Beta-lactamase-related" evidence="2">
    <location>
        <begin position="48"/>
        <end position="403"/>
    </location>
</feature>
<dbReference type="InterPro" id="IPR001466">
    <property type="entry name" value="Beta-lactam-related"/>
</dbReference>
<keyword evidence="4" id="KW-1185">Reference proteome</keyword>
<dbReference type="Proteomes" id="UP001205560">
    <property type="component" value="Unassembled WGS sequence"/>
</dbReference>